<dbReference type="SUPFAM" id="SSF51419">
    <property type="entry name" value="PLP-binding barrel"/>
    <property type="match status" value="1"/>
</dbReference>
<name>A0A1E4SDG4_9ASCO</name>
<dbReference type="Gene3D" id="3.20.20.10">
    <property type="entry name" value="Alanine racemase"/>
    <property type="match status" value="1"/>
</dbReference>
<dbReference type="Pfam" id="PF01168">
    <property type="entry name" value="Ala_racemase_N"/>
    <property type="match status" value="1"/>
</dbReference>
<dbReference type="HAMAP" id="MF_02087">
    <property type="entry name" value="PLP_homeostasis"/>
    <property type="match status" value="1"/>
</dbReference>
<evidence type="ECO:0000256" key="1">
    <source>
        <dbReference type="ARBA" id="ARBA00022898"/>
    </source>
</evidence>
<dbReference type="InterPro" id="IPR011078">
    <property type="entry name" value="PyrdxlP_homeostasis"/>
</dbReference>
<dbReference type="CDD" id="cd06822">
    <property type="entry name" value="PLPDE_III_YBL036c_euk"/>
    <property type="match status" value="1"/>
</dbReference>
<evidence type="ECO:0000256" key="2">
    <source>
        <dbReference type="HAMAP-Rule" id="MF_03225"/>
    </source>
</evidence>
<dbReference type="AlphaFoldDB" id="A0A1E4SDG4"/>
<organism evidence="6 7">
    <name type="scientific">Suhomyces tanzawaensis NRRL Y-17324</name>
    <dbReference type="NCBI Taxonomy" id="984487"/>
    <lineage>
        <taxon>Eukaryota</taxon>
        <taxon>Fungi</taxon>
        <taxon>Dikarya</taxon>
        <taxon>Ascomycota</taxon>
        <taxon>Saccharomycotina</taxon>
        <taxon>Pichiomycetes</taxon>
        <taxon>Debaryomycetaceae</taxon>
        <taxon>Suhomyces</taxon>
    </lineage>
</organism>
<comment type="function">
    <text evidence="2">Pyridoxal 5'-phosphate (PLP)-binding protein, which may be involved in intracellular homeostatic regulation of pyridoxal 5'-phosphate (PLP), the active form of vitamin B6.</text>
</comment>
<sequence length="244" mass="27123">MSNFPQVSEARQKSLQQSYEAVLSQVNLISSTPVRLVAVSKLKPASDIMALYNVGVRHFGENYVQELITKAQELPKDINWHFIGGLQSGKCKDLARDIEHLYAVETIDSFKKCKKLDTSRTSHGGSEINIYLQINTSGEEQKSGFALDDPELDQTVEYLKSEECKSLKLKGLMTIGSFTESTSEGDENLDFKKLVELKQRLQGTHGVELELSMGMSSDFIQAIKQGSSSVRVGTAIFGERPPRN</sequence>
<evidence type="ECO:0000256" key="3">
    <source>
        <dbReference type="PIRSR" id="PIRSR004848-1"/>
    </source>
</evidence>
<evidence type="ECO:0000313" key="6">
    <source>
        <dbReference type="EMBL" id="ODV77506.1"/>
    </source>
</evidence>
<dbReference type="PANTHER" id="PTHR10146">
    <property type="entry name" value="PROLINE SYNTHETASE CO-TRANSCRIBED BACTERIAL HOMOLOG PROTEIN"/>
    <property type="match status" value="1"/>
</dbReference>
<keyword evidence="7" id="KW-1185">Reference proteome</keyword>
<evidence type="ECO:0000313" key="7">
    <source>
        <dbReference type="Proteomes" id="UP000094285"/>
    </source>
</evidence>
<dbReference type="STRING" id="984487.A0A1E4SDG4"/>
<dbReference type="InterPro" id="IPR001608">
    <property type="entry name" value="Ala_racemase_N"/>
</dbReference>
<dbReference type="FunFam" id="3.20.20.10:FF:000018">
    <property type="entry name" value="Pyridoxal phosphate homeostasis protein"/>
    <property type="match status" value="1"/>
</dbReference>
<dbReference type="InterPro" id="IPR029066">
    <property type="entry name" value="PLP-binding_barrel"/>
</dbReference>
<dbReference type="GO" id="GO:0042816">
    <property type="term" value="P:vitamin B6 metabolic process"/>
    <property type="evidence" value="ECO:0007669"/>
    <property type="project" value="EnsemblFungi"/>
</dbReference>
<gene>
    <name evidence="6" type="ORF">CANTADRAFT_91948</name>
</gene>
<feature type="domain" description="Alanine racemase N-terminal" evidence="5">
    <location>
        <begin position="33"/>
        <end position="241"/>
    </location>
</feature>
<protein>
    <recommendedName>
        <fullName evidence="2">Pyridoxal phosphate homeostasis protein</fullName>
        <shortName evidence="2">PLP homeostasis protein</shortName>
    </recommendedName>
</protein>
<dbReference type="GeneID" id="30986017"/>
<proteinExistence type="inferred from homology"/>
<dbReference type="EMBL" id="KV453915">
    <property type="protein sequence ID" value="ODV77506.1"/>
    <property type="molecule type" value="Genomic_DNA"/>
</dbReference>
<dbReference type="RefSeq" id="XP_020062628.1">
    <property type="nucleotide sequence ID" value="XM_020211881.1"/>
</dbReference>
<reference evidence="7" key="1">
    <citation type="submission" date="2016-05" db="EMBL/GenBank/DDBJ databases">
        <title>Comparative genomics of biotechnologically important yeasts.</title>
        <authorList>
            <consortium name="DOE Joint Genome Institute"/>
            <person name="Riley R."/>
            <person name="Haridas S."/>
            <person name="Wolfe K.H."/>
            <person name="Lopes M.R."/>
            <person name="Hittinger C.T."/>
            <person name="Goker M."/>
            <person name="Salamov A."/>
            <person name="Wisecaver J."/>
            <person name="Long T.M."/>
            <person name="Aerts A.L."/>
            <person name="Barry K."/>
            <person name="Choi C."/>
            <person name="Clum A."/>
            <person name="Coughlan A.Y."/>
            <person name="Deshpande S."/>
            <person name="Douglass A.P."/>
            <person name="Hanson S.J."/>
            <person name="Klenk H.-P."/>
            <person name="Labutti K."/>
            <person name="Lapidus A."/>
            <person name="Lindquist E."/>
            <person name="Lipzen A."/>
            <person name="Meier-Kolthoff J.P."/>
            <person name="Ohm R.A."/>
            <person name="Otillar R.P."/>
            <person name="Pangilinan J."/>
            <person name="Peng Y."/>
            <person name="Rokas A."/>
            <person name="Rosa C.A."/>
            <person name="Scheuner C."/>
            <person name="Sibirny A.A."/>
            <person name="Slot J.C."/>
            <person name="Stielow J.B."/>
            <person name="Sun H."/>
            <person name="Kurtzman C.P."/>
            <person name="Blackwell M."/>
            <person name="Grigoriev I.V."/>
            <person name="Jeffries T.W."/>
        </authorList>
    </citation>
    <scope>NUCLEOTIDE SEQUENCE [LARGE SCALE GENOMIC DNA]</scope>
    <source>
        <strain evidence="7">NRRL Y-17324</strain>
    </source>
</reference>
<feature type="modified residue" description="N6-(pyridoxal phosphate)lysine" evidence="2 3">
    <location>
        <position position="41"/>
    </location>
</feature>
<comment type="cofactor">
    <cofactor evidence="3">
        <name>pyridoxal 5'-phosphate</name>
        <dbReference type="ChEBI" id="CHEBI:597326"/>
    </cofactor>
</comment>
<accession>A0A1E4SDG4</accession>
<dbReference type="OrthoDB" id="10264196at2759"/>
<dbReference type="PIRSF" id="PIRSF004848">
    <property type="entry name" value="YBL036c_PLPDEIII"/>
    <property type="match status" value="1"/>
</dbReference>
<evidence type="ECO:0000259" key="5">
    <source>
        <dbReference type="Pfam" id="PF01168"/>
    </source>
</evidence>
<dbReference type="GO" id="GO:0030170">
    <property type="term" value="F:pyridoxal phosphate binding"/>
    <property type="evidence" value="ECO:0007669"/>
    <property type="project" value="UniProtKB-UniRule"/>
</dbReference>
<keyword evidence="1 2" id="KW-0663">Pyridoxal phosphate</keyword>
<evidence type="ECO:0000256" key="4">
    <source>
        <dbReference type="RuleBase" id="RU004514"/>
    </source>
</evidence>
<dbReference type="PANTHER" id="PTHR10146:SF14">
    <property type="entry name" value="PYRIDOXAL PHOSPHATE HOMEOSTASIS PROTEIN"/>
    <property type="match status" value="1"/>
</dbReference>
<dbReference type="Proteomes" id="UP000094285">
    <property type="component" value="Unassembled WGS sequence"/>
</dbReference>
<comment type="similarity">
    <text evidence="2 4">Belongs to the pyridoxal phosphate-binding protein YggS/PROSC family.</text>
</comment>
<dbReference type="NCBIfam" id="TIGR00044">
    <property type="entry name" value="YggS family pyridoxal phosphate-dependent enzyme"/>
    <property type="match status" value="1"/>
</dbReference>